<dbReference type="EMBL" id="JAMTCP010000007">
    <property type="protein sequence ID" value="MCP2258242.1"/>
    <property type="molecule type" value="Genomic_DNA"/>
</dbReference>
<proteinExistence type="predicted"/>
<evidence type="ECO:0000313" key="2">
    <source>
        <dbReference type="Proteomes" id="UP001205311"/>
    </source>
</evidence>
<evidence type="ECO:0000313" key="1">
    <source>
        <dbReference type="EMBL" id="MCP2258242.1"/>
    </source>
</evidence>
<accession>A0ABT1HRV6</accession>
<name>A0ABT1HRV6_STRSD</name>
<gene>
    <name evidence="1" type="ORF">LX15_001936</name>
</gene>
<dbReference type="Proteomes" id="UP001205311">
    <property type="component" value="Unassembled WGS sequence"/>
</dbReference>
<keyword evidence="2" id="KW-1185">Reference proteome</keyword>
<protein>
    <submittedName>
        <fullName evidence="1">Uncharacterized protein</fullName>
    </submittedName>
</protein>
<organism evidence="1 2">
    <name type="scientific">Streptoalloteichus tenebrarius (strain ATCC 17920 / DSM 40477 / JCM 4838 / CBS 697.72 / NBRC 16177 / NCIMB 11028 / NRRL B-12390 / A12253. 1 / ISP 5477)</name>
    <name type="common">Streptomyces tenebrarius</name>
    <dbReference type="NCBI Taxonomy" id="1933"/>
    <lineage>
        <taxon>Bacteria</taxon>
        <taxon>Bacillati</taxon>
        <taxon>Actinomycetota</taxon>
        <taxon>Actinomycetes</taxon>
        <taxon>Pseudonocardiales</taxon>
        <taxon>Pseudonocardiaceae</taxon>
        <taxon>Streptoalloteichus</taxon>
    </lineage>
</organism>
<comment type="caution">
    <text evidence="1">The sequence shown here is derived from an EMBL/GenBank/DDBJ whole genome shotgun (WGS) entry which is preliminary data.</text>
</comment>
<reference evidence="1 2" key="1">
    <citation type="submission" date="2022-06" db="EMBL/GenBank/DDBJ databases">
        <title>Genomic Encyclopedia of Archaeal and Bacterial Type Strains, Phase II (KMG-II): from individual species to whole genera.</title>
        <authorList>
            <person name="Goeker M."/>
        </authorList>
    </citation>
    <scope>NUCLEOTIDE SEQUENCE [LARGE SCALE GENOMIC DNA]</scope>
    <source>
        <strain evidence="1 2">DSM 40477</strain>
    </source>
</reference>
<dbReference type="RefSeq" id="WP_253669174.1">
    <property type="nucleotide sequence ID" value="NZ_JAMTCP010000007.1"/>
</dbReference>
<sequence>MFTLLPIGSAAVLLALAVTMAVIVFRRHPMYAPEINAGERRGDIEQRTLQEAVTAFRVRFMRTRVVATVDLWRI</sequence>